<dbReference type="Proteomes" id="UP000663870">
    <property type="component" value="Unassembled WGS sequence"/>
</dbReference>
<protein>
    <recommendedName>
        <fullName evidence="6">Maturase K</fullName>
    </recommendedName>
</protein>
<evidence type="ECO:0008006" key="6">
    <source>
        <dbReference type="Google" id="ProtNLM"/>
    </source>
</evidence>
<keyword evidence="1" id="KW-0732">Signal</keyword>
<dbReference type="Proteomes" id="UP000663854">
    <property type="component" value="Unassembled WGS sequence"/>
</dbReference>
<gene>
    <name evidence="3" type="ORF">JXQ802_LOCUS46830</name>
    <name evidence="2" type="ORF">PYM288_LOCUS31017</name>
</gene>
<evidence type="ECO:0000313" key="2">
    <source>
        <dbReference type="EMBL" id="CAF1323126.1"/>
    </source>
</evidence>
<organism evidence="2 4">
    <name type="scientific">Rotaria sordida</name>
    <dbReference type="NCBI Taxonomy" id="392033"/>
    <lineage>
        <taxon>Eukaryota</taxon>
        <taxon>Metazoa</taxon>
        <taxon>Spiralia</taxon>
        <taxon>Gnathifera</taxon>
        <taxon>Rotifera</taxon>
        <taxon>Eurotatoria</taxon>
        <taxon>Bdelloidea</taxon>
        <taxon>Philodinida</taxon>
        <taxon>Philodinidae</taxon>
        <taxon>Rotaria</taxon>
    </lineage>
</organism>
<evidence type="ECO:0000313" key="4">
    <source>
        <dbReference type="Proteomes" id="UP000663854"/>
    </source>
</evidence>
<accession>A0A815FG97</accession>
<reference evidence="2" key="1">
    <citation type="submission" date="2021-02" db="EMBL/GenBank/DDBJ databases">
        <authorList>
            <person name="Nowell W R."/>
        </authorList>
    </citation>
    <scope>NUCLEOTIDE SEQUENCE</scope>
</reference>
<proteinExistence type="predicted"/>
<evidence type="ECO:0000313" key="3">
    <source>
        <dbReference type="EMBL" id="CAF1587026.1"/>
    </source>
</evidence>
<keyword evidence="5" id="KW-1185">Reference proteome</keyword>
<name>A0A815FG97_9BILA</name>
<comment type="caution">
    <text evidence="2">The sequence shown here is derived from an EMBL/GenBank/DDBJ whole genome shotgun (WGS) entry which is preliminary data.</text>
</comment>
<feature type="chain" id="PRO_5035606435" description="Maturase K" evidence="1">
    <location>
        <begin position="25"/>
        <end position="130"/>
    </location>
</feature>
<dbReference type="EMBL" id="CAJNOL010004384">
    <property type="protein sequence ID" value="CAF1587026.1"/>
    <property type="molecule type" value="Genomic_DNA"/>
</dbReference>
<dbReference type="EMBL" id="CAJNOH010003093">
    <property type="protein sequence ID" value="CAF1323126.1"/>
    <property type="molecule type" value="Genomic_DNA"/>
</dbReference>
<evidence type="ECO:0000256" key="1">
    <source>
        <dbReference type="SAM" id="SignalP"/>
    </source>
</evidence>
<dbReference type="AlphaFoldDB" id="A0A815FG97"/>
<evidence type="ECO:0000313" key="5">
    <source>
        <dbReference type="Proteomes" id="UP000663870"/>
    </source>
</evidence>
<feature type="signal peptide" evidence="1">
    <location>
        <begin position="1"/>
        <end position="24"/>
    </location>
</feature>
<sequence>MITRRQTGLIYSLCNALLFYLSTSDHSSNENKHQRQKSAISIKNDLDFPRRRIQLTLIEPLDENHLQNNLLIHLIPILIFSIRELINNISYSNFNIEFIDARYEIFSFPNITDLLQSSQPLFYLQEYKTF</sequence>